<evidence type="ECO:0000313" key="5">
    <source>
        <dbReference type="Proteomes" id="UP000650424"/>
    </source>
</evidence>
<accession>A0ABR6ZUU7</accession>
<dbReference type="SUPFAM" id="SSF54523">
    <property type="entry name" value="Pili subunits"/>
    <property type="match status" value="1"/>
</dbReference>
<sequence>MKRTHSRMLARQKGVSLAVVLVMVGLLAIIGISAMQMNVLQEKGAGNFRDQDLAFQTAESALRDAELYVDTNLTPTSGFSATCTGGLCLPSATSTPVWLDTTLDVWNHTNLTLPYTQTVQNVAKQPRYIIEMMAENIPNIAGGSLDVGGSAPGPTQATFRITVKAWGGSDSAQVILQSVYLK</sequence>
<organism evidence="4 5">
    <name type="scientific">Undibacterium hunanense</name>
    <dbReference type="NCBI Taxonomy" id="2762292"/>
    <lineage>
        <taxon>Bacteria</taxon>
        <taxon>Pseudomonadati</taxon>
        <taxon>Pseudomonadota</taxon>
        <taxon>Betaproteobacteria</taxon>
        <taxon>Burkholderiales</taxon>
        <taxon>Oxalobacteraceae</taxon>
        <taxon>Undibacterium</taxon>
    </lineage>
</organism>
<dbReference type="RefSeq" id="WP_186948941.1">
    <property type="nucleotide sequence ID" value="NZ_JACOGF010000011.1"/>
</dbReference>
<feature type="transmembrane region" description="Helical" evidence="1">
    <location>
        <begin position="15"/>
        <end position="35"/>
    </location>
</feature>
<keyword evidence="1" id="KW-0812">Transmembrane</keyword>
<feature type="domain" description="Type 4 fimbrial biogenesis protein PilX N-terminal" evidence="3">
    <location>
        <begin position="13"/>
        <end position="63"/>
    </location>
</feature>
<comment type="caution">
    <text evidence="4">The sequence shown here is derived from an EMBL/GenBank/DDBJ whole genome shotgun (WGS) entry which is preliminary data.</text>
</comment>
<dbReference type="Pfam" id="PF14341">
    <property type="entry name" value="PilX_N"/>
    <property type="match status" value="1"/>
</dbReference>
<dbReference type="InterPro" id="IPR025205">
    <property type="entry name" value="PilX/PilW_C"/>
</dbReference>
<keyword evidence="5" id="KW-1185">Reference proteome</keyword>
<proteinExistence type="predicted"/>
<feature type="domain" description="PilX/PilW C-terminal" evidence="2">
    <location>
        <begin position="86"/>
        <end position="181"/>
    </location>
</feature>
<reference evidence="4 5" key="1">
    <citation type="submission" date="2020-08" db="EMBL/GenBank/DDBJ databases">
        <title>Novel species isolated from subtropical streams in China.</title>
        <authorList>
            <person name="Lu H."/>
        </authorList>
    </citation>
    <scope>NUCLEOTIDE SEQUENCE [LARGE SCALE GENOMIC DNA]</scope>
    <source>
        <strain evidence="4 5">CY18W</strain>
    </source>
</reference>
<gene>
    <name evidence="4" type="ORF">H8L32_19490</name>
</gene>
<dbReference type="InterPro" id="IPR045584">
    <property type="entry name" value="Pilin-like"/>
</dbReference>
<dbReference type="EMBL" id="JACOGF010000011">
    <property type="protein sequence ID" value="MBC3919669.1"/>
    <property type="molecule type" value="Genomic_DNA"/>
</dbReference>
<evidence type="ECO:0000259" key="2">
    <source>
        <dbReference type="Pfam" id="PF13681"/>
    </source>
</evidence>
<evidence type="ECO:0000313" key="4">
    <source>
        <dbReference type="EMBL" id="MBC3919669.1"/>
    </source>
</evidence>
<keyword evidence="1" id="KW-1133">Transmembrane helix</keyword>
<evidence type="ECO:0000259" key="3">
    <source>
        <dbReference type="Pfam" id="PF14341"/>
    </source>
</evidence>
<name>A0ABR6ZUU7_9BURK</name>
<protein>
    <submittedName>
        <fullName evidence="4">Pilus assembly protein PilX</fullName>
    </submittedName>
</protein>
<dbReference type="InterPro" id="IPR025746">
    <property type="entry name" value="PilX_N_dom"/>
</dbReference>
<keyword evidence="1" id="KW-0472">Membrane</keyword>
<evidence type="ECO:0000256" key="1">
    <source>
        <dbReference type="SAM" id="Phobius"/>
    </source>
</evidence>
<dbReference type="Pfam" id="PF13681">
    <property type="entry name" value="PilX"/>
    <property type="match status" value="1"/>
</dbReference>
<dbReference type="Proteomes" id="UP000650424">
    <property type="component" value="Unassembled WGS sequence"/>
</dbReference>